<dbReference type="Gene3D" id="2.60.40.380">
    <property type="entry name" value="Purple acid phosphatase-like, N-terminal"/>
    <property type="match status" value="1"/>
</dbReference>
<feature type="domain" description="Calcineurin-like phosphoesterase" evidence="3">
    <location>
        <begin position="141"/>
        <end position="343"/>
    </location>
</feature>
<dbReference type="GO" id="GO:0003993">
    <property type="term" value="F:acid phosphatase activity"/>
    <property type="evidence" value="ECO:0007669"/>
    <property type="project" value="InterPro"/>
</dbReference>
<dbReference type="Gene3D" id="3.60.21.10">
    <property type="match status" value="1"/>
</dbReference>
<dbReference type="InterPro" id="IPR004843">
    <property type="entry name" value="Calcineurin-like_PHP"/>
</dbReference>
<dbReference type="AlphaFoldDB" id="A0A3B1AA45"/>
<evidence type="ECO:0008006" key="6">
    <source>
        <dbReference type="Google" id="ProtNLM"/>
    </source>
</evidence>
<name>A0A3B1AA45_9ZZZZ</name>
<evidence type="ECO:0000313" key="5">
    <source>
        <dbReference type="EMBL" id="VAW96712.1"/>
    </source>
</evidence>
<keyword evidence="1" id="KW-0732">Signal</keyword>
<dbReference type="PANTHER" id="PTHR22953:SF153">
    <property type="entry name" value="PURPLE ACID PHOSPHATASE"/>
    <property type="match status" value="1"/>
</dbReference>
<keyword evidence="2" id="KW-0472">Membrane</keyword>
<dbReference type="SUPFAM" id="SSF49363">
    <property type="entry name" value="Purple acid phosphatase, N-terminal domain"/>
    <property type="match status" value="1"/>
</dbReference>
<dbReference type="GO" id="GO:0046872">
    <property type="term" value="F:metal ion binding"/>
    <property type="evidence" value="ECO:0007669"/>
    <property type="project" value="InterPro"/>
</dbReference>
<protein>
    <recommendedName>
        <fullName evidence="6">Calcineurin-like phosphoesterase domain-containing protein</fullName>
    </recommendedName>
</protein>
<dbReference type="InterPro" id="IPR039331">
    <property type="entry name" value="PAPs-like"/>
</dbReference>
<feature type="domain" description="Purple acid phosphatase N-terminal" evidence="4">
    <location>
        <begin position="51"/>
        <end position="120"/>
    </location>
</feature>
<organism evidence="5">
    <name type="scientific">hydrothermal vent metagenome</name>
    <dbReference type="NCBI Taxonomy" id="652676"/>
    <lineage>
        <taxon>unclassified sequences</taxon>
        <taxon>metagenomes</taxon>
        <taxon>ecological metagenomes</taxon>
    </lineage>
</organism>
<gene>
    <name evidence="5" type="ORF">MNBD_GAMMA21-1142</name>
</gene>
<feature type="transmembrane region" description="Helical" evidence="2">
    <location>
        <begin position="21"/>
        <end position="41"/>
    </location>
</feature>
<dbReference type="InterPro" id="IPR015914">
    <property type="entry name" value="PAPs_N"/>
</dbReference>
<keyword evidence="2" id="KW-1133">Transmembrane helix</keyword>
<dbReference type="InterPro" id="IPR008963">
    <property type="entry name" value="Purple_acid_Pase-like_N"/>
</dbReference>
<dbReference type="EMBL" id="UOFR01000040">
    <property type="protein sequence ID" value="VAW96712.1"/>
    <property type="molecule type" value="Genomic_DNA"/>
</dbReference>
<dbReference type="SUPFAM" id="SSF56300">
    <property type="entry name" value="Metallo-dependent phosphatases"/>
    <property type="match status" value="1"/>
</dbReference>
<proteinExistence type="predicted"/>
<keyword evidence="2" id="KW-0812">Transmembrane</keyword>
<dbReference type="Pfam" id="PF00149">
    <property type="entry name" value="Metallophos"/>
    <property type="match status" value="1"/>
</dbReference>
<evidence type="ECO:0000256" key="2">
    <source>
        <dbReference type="SAM" id="Phobius"/>
    </source>
</evidence>
<sequence>MLRIIEGTIIANIMSKIRKSLGVFLLLLGVLAIIWFSYVYVVSRVAGFHPVYLQMAGADRMTLRWGSQQAARDTVFYGLSPTELSFEVVEEDAVTNHSVTLSNLLPQTRYYYRIKHLGQWRQDAAEWFMTTPKPGELSQTRIWLLGDPGKTVKKIPVREAALGWLQQHPRIGRSNLDLILTTGDQAYPNATYQEYVTEFLTPYQGIFKNIPVWVVFGNHDARRWSFYQLFDRPQQAEFGGLASNTPSYFSFNYAQTHIVMLDSHDADLSPGSDMLSWLQKDLRQSNQKWTIVLFHHPPYTRGTHDSDVNKIRKRRMTRVRKNVLPVLEKAGVDLVVAGHSHVYERSHLIQNHFGLANTFDGDAMIKDAGKQVAGETVYQKPFRQDGTIIPGGTMYMVLGSSGEGNQGRFDHPALPIASAKAGSVFLDIDNESIRSRYVTEDGDVIDKFVIRKASTSPALQKTN</sequence>
<evidence type="ECO:0000259" key="4">
    <source>
        <dbReference type="Pfam" id="PF16656"/>
    </source>
</evidence>
<evidence type="ECO:0000259" key="3">
    <source>
        <dbReference type="Pfam" id="PF00149"/>
    </source>
</evidence>
<dbReference type="InterPro" id="IPR029052">
    <property type="entry name" value="Metallo-depent_PP-like"/>
</dbReference>
<reference evidence="5" key="1">
    <citation type="submission" date="2018-06" db="EMBL/GenBank/DDBJ databases">
        <authorList>
            <person name="Zhirakovskaya E."/>
        </authorList>
    </citation>
    <scope>NUCLEOTIDE SEQUENCE</scope>
</reference>
<evidence type="ECO:0000256" key="1">
    <source>
        <dbReference type="ARBA" id="ARBA00022729"/>
    </source>
</evidence>
<dbReference type="PANTHER" id="PTHR22953">
    <property type="entry name" value="ACID PHOSPHATASE RELATED"/>
    <property type="match status" value="1"/>
</dbReference>
<dbReference type="Pfam" id="PF16656">
    <property type="entry name" value="Pur_ac_phosph_N"/>
    <property type="match status" value="1"/>
</dbReference>
<accession>A0A3B1AA45</accession>